<evidence type="ECO:0000256" key="3">
    <source>
        <dbReference type="ARBA" id="ARBA00022989"/>
    </source>
</evidence>
<evidence type="ECO:0000256" key="1">
    <source>
        <dbReference type="ARBA" id="ARBA00004141"/>
    </source>
</evidence>
<feature type="transmembrane region" description="Helical" evidence="5">
    <location>
        <begin position="12"/>
        <end position="32"/>
    </location>
</feature>
<dbReference type="Proteomes" id="UP001595907">
    <property type="component" value="Unassembled WGS sequence"/>
</dbReference>
<evidence type="ECO:0000313" key="7">
    <source>
        <dbReference type="EMBL" id="MFC4263087.1"/>
    </source>
</evidence>
<keyword evidence="8" id="KW-1185">Reference proteome</keyword>
<accession>A0ABV8QTT3</accession>
<dbReference type="Gene3D" id="3.30.750.24">
    <property type="entry name" value="STAS domain"/>
    <property type="match status" value="1"/>
</dbReference>
<feature type="transmembrane region" description="Helical" evidence="5">
    <location>
        <begin position="302"/>
        <end position="324"/>
    </location>
</feature>
<keyword evidence="2 5" id="KW-0812">Transmembrane</keyword>
<evidence type="ECO:0000259" key="6">
    <source>
        <dbReference type="Pfam" id="PF00916"/>
    </source>
</evidence>
<sequence>MQKYFKSIGSDLPSALVVFLVAIPLCLGIAVASGLNEFSGIIGGIVGGIVVGIISGSNLSVSGPAAGLTAIVSAAVLKLPAVEAFFLAVVIAGVFQLLMGIFKLGVIGDYVPNSVIKGMLAAIGIILILKQLPHLVGYDKDFEGDETFIQASGENTFSSVINSLNHLTPLAVVIGVVGIAILILFETKFIKSIKVFQIISGPLVVVVVGVLLHYFLSDTAQPFTVKSVDLVNIPIAKDTKEFISFFHLPNWSFITNKDVWITAVTLALVASLETLLGIEAVDKLDPMQRITPPNRELVAQGAGNIVSGLLGGLPLTSVIVRSSANVNAGARTKMSTIFHGTLIFICVAFVPNLLNLIPKAALAAVLIFTGYKLAKISIFKDYWKKGWEQFMPFVITITAIVLTDLLKGVLIGIGVGIFYVIRSNFRTAIFMVQDGNQYLIRLRKDVSFFSKPKLKHIFENMPNNASVIIDLTKAEFIDQDIIDTINEFDMNAPERNIQVTVKKSTYNESHKLVGSDQFNISDSAH</sequence>
<proteinExistence type="predicted"/>
<dbReference type="InterPro" id="IPR001902">
    <property type="entry name" value="SLC26A/SulP_fam"/>
</dbReference>
<dbReference type="Pfam" id="PF00916">
    <property type="entry name" value="Sulfate_transp"/>
    <property type="match status" value="1"/>
</dbReference>
<name>A0ABV8QTT3_9BACT</name>
<feature type="transmembrane region" description="Helical" evidence="5">
    <location>
        <begin position="114"/>
        <end position="132"/>
    </location>
</feature>
<feature type="transmembrane region" description="Helical" evidence="5">
    <location>
        <begin position="85"/>
        <end position="102"/>
    </location>
</feature>
<evidence type="ECO:0000256" key="5">
    <source>
        <dbReference type="SAM" id="Phobius"/>
    </source>
</evidence>
<reference evidence="8" key="1">
    <citation type="journal article" date="2019" name="Int. J. Syst. Evol. Microbiol.">
        <title>The Global Catalogue of Microorganisms (GCM) 10K type strain sequencing project: providing services to taxonomists for standard genome sequencing and annotation.</title>
        <authorList>
            <consortium name="The Broad Institute Genomics Platform"/>
            <consortium name="The Broad Institute Genome Sequencing Center for Infectious Disease"/>
            <person name="Wu L."/>
            <person name="Ma J."/>
        </authorList>
    </citation>
    <scope>NUCLEOTIDE SEQUENCE [LARGE SCALE GENOMIC DNA]</scope>
    <source>
        <strain evidence="8">CECT 8289</strain>
    </source>
</reference>
<comment type="caution">
    <text evidence="7">The sequence shown here is derived from an EMBL/GenBank/DDBJ whole genome shotgun (WGS) entry which is preliminary data.</text>
</comment>
<dbReference type="InterPro" id="IPR011547">
    <property type="entry name" value="SLC26A/SulP_dom"/>
</dbReference>
<feature type="transmembrane region" description="Helical" evidence="5">
    <location>
        <begin position="197"/>
        <end position="216"/>
    </location>
</feature>
<dbReference type="RefSeq" id="WP_379709185.1">
    <property type="nucleotide sequence ID" value="NZ_JBHSCZ010000002.1"/>
</dbReference>
<feature type="domain" description="SLC26A/SulP transporter" evidence="6">
    <location>
        <begin position="10"/>
        <end position="391"/>
    </location>
</feature>
<gene>
    <name evidence="7" type="ORF">ACFOWM_09370</name>
</gene>
<feature type="transmembrane region" description="Helical" evidence="5">
    <location>
        <begin position="38"/>
        <end position="54"/>
    </location>
</feature>
<evidence type="ECO:0000313" key="8">
    <source>
        <dbReference type="Proteomes" id="UP001595907"/>
    </source>
</evidence>
<keyword evidence="3 5" id="KW-1133">Transmembrane helix</keyword>
<organism evidence="7 8">
    <name type="scientific">Ferruginibacter yonginensis</name>
    <dbReference type="NCBI Taxonomy" id="1310416"/>
    <lineage>
        <taxon>Bacteria</taxon>
        <taxon>Pseudomonadati</taxon>
        <taxon>Bacteroidota</taxon>
        <taxon>Chitinophagia</taxon>
        <taxon>Chitinophagales</taxon>
        <taxon>Chitinophagaceae</taxon>
        <taxon>Ferruginibacter</taxon>
    </lineage>
</organism>
<feature type="transmembrane region" description="Helical" evidence="5">
    <location>
        <begin position="390"/>
        <end position="421"/>
    </location>
</feature>
<feature type="transmembrane region" description="Helical" evidence="5">
    <location>
        <begin position="167"/>
        <end position="185"/>
    </location>
</feature>
<dbReference type="InterPro" id="IPR036513">
    <property type="entry name" value="STAS_dom_sf"/>
</dbReference>
<dbReference type="PANTHER" id="PTHR11814">
    <property type="entry name" value="SULFATE TRANSPORTER"/>
    <property type="match status" value="1"/>
</dbReference>
<protein>
    <submittedName>
        <fullName evidence="7">SulP family inorganic anion transporter</fullName>
    </submittedName>
</protein>
<comment type="subcellular location">
    <subcellularLocation>
        <location evidence="1">Membrane</location>
        <topology evidence="1">Multi-pass membrane protein</topology>
    </subcellularLocation>
</comment>
<feature type="transmembrane region" description="Helical" evidence="5">
    <location>
        <begin position="336"/>
        <end position="354"/>
    </location>
</feature>
<evidence type="ECO:0000256" key="4">
    <source>
        <dbReference type="ARBA" id="ARBA00023136"/>
    </source>
</evidence>
<dbReference type="EMBL" id="JBHSCZ010000002">
    <property type="protein sequence ID" value="MFC4263087.1"/>
    <property type="molecule type" value="Genomic_DNA"/>
</dbReference>
<feature type="transmembrane region" description="Helical" evidence="5">
    <location>
        <begin position="361"/>
        <end position="378"/>
    </location>
</feature>
<evidence type="ECO:0000256" key="2">
    <source>
        <dbReference type="ARBA" id="ARBA00022692"/>
    </source>
</evidence>
<feature type="transmembrane region" description="Helical" evidence="5">
    <location>
        <begin position="259"/>
        <end position="281"/>
    </location>
</feature>
<keyword evidence="4 5" id="KW-0472">Membrane</keyword>